<keyword evidence="3" id="KW-1185">Reference proteome</keyword>
<dbReference type="AlphaFoldDB" id="A0A3D8ISZ8"/>
<evidence type="ECO:0000259" key="1">
    <source>
        <dbReference type="Pfam" id="PF13114"/>
    </source>
</evidence>
<evidence type="ECO:0000313" key="2">
    <source>
        <dbReference type="EMBL" id="RDU68417.1"/>
    </source>
</evidence>
<dbReference type="InterPro" id="IPR022572">
    <property type="entry name" value="DNA_rep/recomb_RecO_N"/>
</dbReference>
<evidence type="ECO:0000313" key="3">
    <source>
        <dbReference type="Proteomes" id="UP000256514"/>
    </source>
</evidence>
<comment type="caution">
    <text evidence="2">The sequence shown here is derived from an EMBL/GenBank/DDBJ whole genome shotgun (WGS) entry which is preliminary data.</text>
</comment>
<dbReference type="OrthoDB" id="5338768at2"/>
<gene>
    <name evidence="2" type="ORF">CQA54_01010</name>
</gene>
<name>A0A3D8ISZ8_9HELI</name>
<sequence length="206" mass="24340">MQGYILKVIPTKTQDLIVKILTSQSFRSFYRFYGARHSTIGLGYKIDFEEQANAHFLPQVRHILHLSFGWEREWERVYVWQRFLGLLERHLDEVYEVGEFYFGLLDMSAKKITKQNPFRVLLESYASLLEYEGRLGRQEENRCFICDGILESHIALGRAFLFAHPHCVQGFVFEKSQILEFFTHTSTLHLEDTQVQKLWQILCLGL</sequence>
<dbReference type="NCBIfam" id="NF010483">
    <property type="entry name" value="PRK13908.1"/>
    <property type="match status" value="1"/>
</dbReference>
<accession>A0A3D8ISZ8</accession>
<protein>
    <submittedName>
        <fullName evidence="2">Recombination protein RecO</fullName>
    </submittedName>
</protein>
<dbReference type="EMBL" id="NXLT01000001">
    <property type="protein sequence ID" value="RDU68417.1"/>
    <property type="molecule type" value="Genomic_DNA"/>
</dbReference>
<feature type="domain" description="DNA replication/recombination mediator RecO N-terminal" evidence="1">
    <location>
        <begin position="1"/>
        <end position="71"/>
    </location>
</feature>
<dbReference type="Pfam" id="PF13114">
    <property type="entry name" value="RecO_N_2"/>
    <property type="match status" value="1"/>
</dbReference>
<reference evidence="2 3" key="1">
    <citation type="submission" date="2018-04" db="EMBL/GenBank/DDBJ databases">
        <title>Novel Campyloabacter and Helicobacter Species and Strains.</title>
        <authorList>
            <person name="Mannion A.J."/>
            <person name="Shen Z."/>
            <person name="Fox J.G."/>
        </authorList>
    </citation>
    <scope>NUCLEOTIDE SEQUENCE [LARGE SCALE GENOMIC DNA]</scope>
    <source>
        <strain evidence="2 3">MIT 12-6600</strain>
    </source>
</reference>
<organism evidence="2 3">
    <name type="scientific">Helicobacter equorum</name>
    <dbReference type="NCBI Taxonomy" id="361872"/>
    <lineage>
        <taxon>Bacteria</taxon>
        <taxon>Pseudomonadati</taxon>
        <taxon>Campylobacterota</taxon>
        <taxon>Epsilonproteobacteria</taxon>
        <taxon>Campylobacterales</taxon>
        <taxon>Helicobacteraceae</taxon>
        <taxon>Helicobacter</taxon>
    </lineage>
</organism>
<proteinExistence type="predicted"/>
<dbReference type="Proteomes" id="UP000256514">
    <property type="component" value="Unassembled WGS sequence"/>
</dbReference>